<dbReference type="OrthoDB" id="16820at2759"/>
<keyword evidence="2" id="KW-0285">Flavoprotein</keyword>
<dbReference type="InterPro" id="IPR036188">
    <property type="entry name" value="FAD/NAD-bd_sf"/>
</dbReference>
<dbReference type="RefSeq" id="XP_040732247.1">
    <property type="nucleotide sequence ID" value="XM_040876033.1"/>
</dbReference>
<feature type="region of interest" description="Disordered" evidence="6">
    <location>
        <begin position="424"/>
        <end position="445"/>
    </location>
</feature>
<feature type="compositionally biased region" description="Low complexity" evidence="6">
    <location>
        <begin position="433"/>
        <end position="445"/>
    </location>
</feature>
<evidence type="ECO:0000256" key="5">
    <source>
        <dbReference type="ARBA" id="ARBA00023033"/>
    </source>
</evidence>
<dbReference type="STRING" id="1196081.A0A364KW59"/>
<dbReference type="Pfam" id="PF01494">
    <property type="entry name" value="FAD_binding_3"/>
    <property type="match status" value="1"/>
</dbReference>
<comment type="similarity">
    <text evidence="1">Belongs to the paxM FAD-dependent monooxygenase family.</text>
</comment>
<dbReference type="SUPFAM" id="SSF54373">
    <property type="entry name" value="FAD-linked reductases, C-terminal domain"/>
    <property type="match status" value="1"/>
</dbReference>
<dbReference type="Gene3D" id="3.50.50.60">
    <property type="entry name" value="FAD/NAD(P)-binding domain"/>
    <property type="match status" value="1"/>
</dbReference>
<evidence type="ECO:0000256" key="6">
    <source>
        <dbReference type="SAM" id="MobiDB-lite"/>
    </source>
</evidence>
<keyword evidence="3" id="KW-0274">FAD</keyword>
<keyword evidence="5" id="KW-0503">Monooxygenase</keyword>
<dbReference type="GO" id="GO:0071949">
    <property type="term" value="F:FAD binding"/>
    <property type="evidence" value="ECO:0007669"/>
    <property type="project" value="InterPro"/>
</dbReference>
<dbReference type="AlphaFoldDB" id="A0A364KW59"/>
<keyword evidence="9" id="KW-1185">Reference proteome</keyword>
<feature type="domain" description="FAD-binding" evidence="7">
    <location>
        <begin position="9"/>
        <end position="360"/>
    </location>
</feature>
<dbReference type="Proteomes" id="UP000249363">
    <property type="component" value="Unassembled WGS sequence"/>
</dbReference>
<comment type="caution">
    <text evidence="8">The sequence shown here is derived from an EMBL/GenBank/DDBJ whole genome shotgun (WGS) entry which is preliminary data.</text>
</comment>
<dbReference type="PRINTS" id="PR00420">
    <property type="entry name" value="RNGMNOXGNASE"/>
</dbReference>
<organism evidence="8 9">
    <name type="scientific">Talaromyces amestolkiae</name>
    <dbReference type="NCBI Taxonomy" id="1196081"/>
    <lineage>
        <taxon>Eukaryota</taxon>
        <taxon>Fungi</taxon>
        <taxon>Dikarya</taxon>
        <taxon>Ascomycota</taxon>
        <taxon>Pezizomycotina</taxon>
        <taxon>Eurotiomycetes</taxon>
        <taxon>Eurotiomycetidae</taxon>
        <taxon>Eurotiales</taxon>
        <taxon>Trichocomaceae</taxon>
        <taxon>Talaromyces</taxon>
        <taxon>Talaromyces sect. Talaromyces</taxon>
    </lineage>
</organism>
<dbReference type="InterPro" id="IPR002938">
    <property type="entry name" value="FAD-bd"/>
</dbReference>
<sequence>MAPVASVQLNVIVVGAGLSGLATAIATSLAGHHVTVFESAKELREVGAGLQITPNSSKILQQWNLPEQLWKSAAEPTELLVHRYSGEILAREENFDKKMRQKYNAPFLDSHRVDLQLSLYERAKELGVEIKLDEKVDNIDFDHGRVTCASGFKATADLIVAADGLWSKCRSLFLKKDDPPLPTGDLAYRIVLNLEDIEDPELRSWVKNPKCHFWIGPGAHAVGYSLKAGNQYNIVLLVPDDLPQGSSREAANVEEMLSLFEHWDPILTRFLKMVDNVEKWKLMHRDELASWVNEKSNFVLVGDSCHPMLPYLAQGANSAIEDGAVLGLLLGHIKSKDQLPQALNMYQSLRKTRGERIVKETFKQRESFHMHDGPEQEARDKIFLSQLGSEIQGAFPSRWTCPVIQPWIYGYDAREEVEAAIRAQPFPDISEHTSTTSKPSTTKPKLPSFIERILNFFKLVTRN</sequence>
<dbReference type="EMBL" id="MIKG01000006">
    <property type="protein sequence ID" value="RAO67731.1"/>
    <property type="molecule type" value="Genomic_DNA"/>
</dbReference>
<evidence type="ECO:0000256" key="4">
    <source>
        <dbReference type="ARBA" id="ARBA00023002"/>
    </source>
</evidence>
<name>A0A364KW59_TALAM</name>
<evidence type="ECO:0000259" key="7">
    <source>
        <dbReference type="Pfam" id="PF01494"/>
    </source>
</evidence>
<evidence type="ECO:0000256" key="2">
    <source>
        <dbReference type="ARBA" id="ARBA00022630"/>
    </source>
</evidence>
<keyword evidence="4" id="KW-0560">Oxidoreductase</keyword>
<dbReference type="FunFam" id="3.50.50.60:FF:000115">
    <property type="entry name" value="Salicylate hydroxylase, putative"/>
    <property type="match status" value="1"/>
</dbReference>
<dbReference type="GeneID" id="63792959"/>
<dbReference type="InterPro" id="IPR050493">
    <property type="entry name" value="FAD-dep_Monooxygenase_BioMet"/>
</dbReference>
<proteinExistence type="inferred from homology"/>
<evidence type="ECO:0000313" key="8">
    <source>
        <dbReference type="EMBL" id="RAO67731.1"/>
    </source>
</evidence>
<dbReference type="GO" id="GO:0004497">
    <property type="term" value="F:monooxygenase activity"/>
    <property type="evidence" value="ECO:0007669"/>
    <property type="project" value="UniProtKB-KW"/>
</dbReference>
<protein>
    <recommendedName>
        <fullName evidence="7">FAD-binding domain-containing protein</fullName>
    </recommendedName>
</protein>
<dbReference type="PANTHER" id="PTHR13789:SF238">
    <property type="entry name" value="PUTATIVE (AFU_ORTHOLOGUE AFUA_2G01680)-RELATED"/>
    <property type="match status" value="1"/>
</dbReference>
<reference evidence="8 9" key="1">
    <citation type="journal article" date="2017" name="Biotechnol. Biofuels">
        <title>Differential beta-glucosidase expression as a function of carbon source availability in Talaromyces amestolkiae: a genomic and proteomic approach.</title>
        <authorList>
            <person name="de Eugenio L.I."/>
            <person name="Mendez-Liter J.A."/>
            <person name="Nieto-Dominguez M."/>
            <person name="Alonso L."/>
            <person name="Gil-Munoz J."/>
            <person name="Barriuso J."/>
            <person name="Prieto A."/>
            <person name="Martinez M.J."/>
        </authorList>
    </citation>
    <scope>NUCLEOTIDE SEQUENCE [LARGE SCALE GENOMIC DNA]</scope>
    <source>
        <strain evidence="8 9">CIB</strain>
    </source>
</reference>
<dbReference type="SUPFAM" id="SSF51905">
    <property type="entry name" value="FAD/NAD(P)-binding domain"/>
    <property type="match status" value="1"/>
</dbReference>
<dbReference type="PANTHER" id="PTHR13789">
    <property type="entry name" value="MONOOXYGENASE"/>
    <property type="match status" value="1"/>
</dbReference>
<evidence type="ECO:0000256" key="1">
    <source>
        <dbReference type="ARBA" id="ARBA00007992"/>
    </source>
</evidence>
<evidence type="ECO:0000313" key="9">
    <source>
        <dbReference type="Proteomes" id="UP000249363"/>
    </source>
</evidence>
<accession>A0A364KW59</accession>
<gene>
    <name evidence="8" type="ORF">BHQ10_003743</name>
</gene>
<evidence type="ECO:0000256" key="3">
    <source>
        <dbReference type="ARBA" id="ARBA00022827"/>
    </source>
</evidence>